<keyword evidence="5 6" id="KW-0482">Metalloprotease</keyword>
<evidence type="ECO:0000313" key="10">
    <source>
        <dbReference type="EMBL" id="CAF0958500.1"/>
    </source>
</evidence>
<evidence type="ECO:0000259" key="9">
    <source>
        <dbReference type="PROSITE" id="PS51864"/>
    </source>
</evidence>
<feature type="binding site" evidence="6">
    <location>
        <position position="163"/>
    </location>
    <ligand>
        <name>Zn(2+)</name>
        <dbReference type="ChEBI" id="CHEBI:29105"/>
        <note>catalytic</note>
    </ligand>
</feature>
<protein>
    <recommendedName>
        <fullName evidence="7">Metalloendopeptidase</fullName>
        <ecNumber evidence="7">3.4.24.-</ecNumber>
    </recommendedName>
</protein>
<feature type="chain" id="PRO_5032752477" description="Metalloendopeptidase" evidence="8">
    <location>
        <begin position="16"/>
        <end position="258"/>
    </location>
</feature>
<sequence length="258" mass="29179">MKSLIFLFVFNFVYCLPVNNDGLNDPMIGDFFEGDIAGIDFRKGVSQIPTSSYGKWPGGVVPYIIDPLTYDDNQTATILAGMKLIEDQTRINHRDCIKFVPRSTEATYLRIFNGQGCWSYVGKQTRTGAQQVSLKIPTSTNRASCIFKGTVAHELIHALGFWHEQSRPDRDNYVRVNWENINLDNQHNFNKYSTAVADTLGLPYDYYSIMHYTADSFSTNGLQTLTPLQSGVTLIHSSKKNAITDIDVAEIRKYYQCS</sequence>
<evidence type="ECO:0000256" key="5">
    <source>
        <dbReference type="ARBA" id="ARBA00023049"/>
    </source>
</evidence>
<feature type="domain" description="Peptidase M12A" evidence="9">
    <location>
        <begin position="46"/>
        <end position="258"/>
    </location>
</feature>
<organism evidence="10 11">
    <name type="scientific">Brachionus calyciflorus</name>
    <dbReference type="NCBI Taxonomy" id="104777"/>
    <lineage>
        <taxon>Eukaryota</taxon>
        <taxon>Metazoa</taxon>
        <taxon>Spiralia</taxon>
        <taxon>Gnathifera</taxon>
        <taxon>Rotifera</taxon>
        <taxon>Eurotatoria</taxon>
        <taxon>Monogononta</taxon>
        <taxon>Pseudotrocha</taxon>
        <taxon>Ploima</taxon>
        <taxon>Brachionidae</taxon>
        <taxon>Brachionus</taxon>
    </lineage>
</organism>
<proteinExistence type="predicted"/>
<evidence type="ECO:0000256" key="8">
    <source>
        <dbReference type="SAM" id="SignalP"/>
    </source>
</evidence>
<dbReference type="InterPro" id="IPR001506">
    <property type="entry name" value="Peptidase_M12A"/>
</dbReference>
<dbReference type="PRINTS" id="PR00480">
    <property type="entry name" value="ASTACIN"/>
</dbReference>
<evidence type="ECO:0000256" key="2">
    <source>
        <dbReference type="ARBA" id="ARBA00022723"/>
    </source>
</evidence>
<feature type="binding site" evidence="6">
    <location>
        <position position="157"/>
    </location>
    <ligand>
        <name>Zn(2+)</name>
        <dbReference type="ChEBI" id="CHEBI:29105"/>
        <note>catalytic</note>
    </ligand>
</feature>
<keyword evidence="11" id="KW-1185">Reference proteome</keyword>
<dbReference type="EMBL" id="CAJNOC010002928">
    <property type="protein sequence ID" value="CAF0958500.1"/>
    <property type="molecule type" value="Genomic_DNA"/>
</dbReference>
<name>A0A814DPE5_9BILA</name>
<keyword evidence="4 6" id="KW-0862">Zinc</keyword>
<dbReference type="SUPFAM" id="SSF55486">
    <property type="entry name" value="Metalloproteases ('zincins'), catalytic domain"/>
    <property type="match status" value="1"/>
</dbReference>
<dbReference type="Proteomes" id="UP000663879">
    <property type="component" value="Unassembled WGS sequence"/>
</dbReference>
<comment type="caution">
    <text evidence="6">Lacks conserved residue(s) required for the propagation of feature annotation.</text>
</comment>
<dbReference type="InterPro" id="IPR034035">
    <property type="entry name" value="Astacin-like_dom"/>
</dbReference>
<dbReference type="GO" id="GO:0004222">
    <property type="term" value="F:metalloendopeptidase activity"/>
    <property type="evidence" value="ECO:0007669"/>
    <property type="project" value="UniProtKB-UniRule"/>
</dbReference>
<feature type="signal peptide" evidence="8">
    <location>
        <begin position="1"/>
        <end position="15"/>
    </location>
</feature>
<reference evidence="10" key="1">
    <citation type="submission" date="2021-02" db="EMBL/GenBank/DDBJ databases">
        <authorList>
            <person name="Nowell W R."/>
        </authorList>
    </citation>
    <scope>NUCLEOTIDE SEQUENCE</scope>
    <source>
        <strain evidence="10">Ploen Becks lab</strain>
    </source>
</reference>
<evidence type="ECO:0000256" key="4">
    <source>
        <dbReference type="ARBA" id="ARBA00022833"/>
    </source>
</evidence>
<dbReference type="PANTHER" id="PTHR10127:SF780">
    <property type="entry name" value="METALLOENDOPEPTIDASE"/>
    <property type="match status" value="1"/>
</dbReference>
<keyword evidence="2 6" id="KW-0479">Metal-binding</keyword>
<dbReference type="Pfam" id="PF01400">
    <property type="entry name" value="Astacin"/>
    <property type="match status" value="1"/>
</dbReference>
<accession>A0A814DPE5</accession>
<comment type="cofactor">
    <cofactor evidence="6 7">
        <name>Zn(2+)</name>
        <dbReference type="ChEBI" id="CHEBI:29105"/>
    </cofactor>
    <text evidence="6 7">Binds 1 zinc ion per subunit.</text>
</comment>
<gene>
    <name evidence="10" type="ORF">OXX778_LOCUS14321</name>
</gene>
<dbReference type="InterPro" id="IPR024079">
    <property type="entry name" value="MetalloPept_cat_dom_sf"/>
</dbReference>
<evidence type="ECO:0000313" key="11">
    <source>
        <dbReference type="Proteomes" id="UP000663879"/>
    </source>
</evidence>
<dbReference type="GO" id="GO:0006508">
    <property type="term" value="P:proteolysis"/>
    <property type="evidence" value="ECO:0007669"/>
    <property type="project" value="UniProtKB-KW"/>
</dbReference>
<keyword evidence="1 6" id="KW-0645">Protease</keyword>
<keyword evidence="3 6" id="KW-0378">Hydrolase</keyword>
<dbReference type="Gene3D" id="3.40.390.10">
    <property type="entry name" value="Collagenase (Catalytic Domain)"/>
    <property type="match status" value="1"/>
</dbReference>
<dbReference type="PROSITE" id="PS51864">
    <property type="entry name" value="ASTACIN"/>
    <property type="match status" value="1"/>
</dbReference>
<evidence type="ECO:0000256" key="6">
    <source>
        <dbReference type="PROSITE-ProRule" id="PRU01211"/>
    </source>
</evidence>
<feature type="active site" evidence="6">
    <location>
        <position position="154"/>
    </location>
</feature>
<evidence type="ECO:0000256" key="7">
    <source>
        <dbReference type="RuleBase" id="RU361183"/>
    </source>
</evidence>
<dbReference type="GO" id="GO:0008270">
    <property type="term" value="F:zinc ion binding"/>
    <property type="evidence" value="ECO:0007669"/>
    <property type="project" value="UniProtKB-UniRule"/>
</dbReference>
<dbReference type="CDD" id="cd04280">
    <property type="entry name" value="ZnMc_astacin_like"/>
    <property type="match status" value="1"/>
</dbReference>
<dbReference type="AlphaFoldDB" id="A0A814DPE5"/>
<evidence type="ECO:0000256" key="3">
    <source>
        <dbReference type="ARBA" id="ARBA00022801"/>
    </source>
</evidence>
<feature type="binding site" evidence="6">
    <location>
        <position position="153"/>
    </location>
    <ligand>
        <name>Zn(2+)</name>
        <dbReference type="ChEBI" id="CHEBI:29105"/>
        <note>catalytic</note>
    </ligand>
</feature>
<dbReference type="PANTHER" id="PTHR10127">
    <property type="entry name" value="DISCOIDIN, CUB, EGF, LAMININ , AND ZINC METALLOPROTEASE DOMAIN CONTAINING"/>
    <property type="match status" value="1"/>
</dbReference>
<dbReference type="EC" id="3.4.24.-" evidence="7"/>
<dbReference type="OrthoDB" id="291007at2759"/>
<dbReference type="InterPro" id="IPR006026">
    <property type="entry name" value="Peptidase_Metallo"/>
</dbReference>
<keyword evidence="8" id="KW-0732">Signal</keyword>
<dbReference type="SMART" id="SM00235">
    <property type="entry name" value="ZnMc"/>
    <property type="match status" value="1"/>
</dbReference>
<comment type="caution">
    <text evidence="10">The sequence shown here is derived from an EMBL/GenBank/DDBJ whole genome shotgun (WGS) entry which is preliminary data.</text>
</comment>
<evidence type="ECO:0000256" key="1">
    <source>
        <dbReference type="ARBA" id="ARBA00022670"/>
    </source>
</evidence>